<evidence type="ECO:0000313" key="2">
    <source>
        <dbReference type="Proteomes" id="UP001396898"/>
    </source>
</evidence>
<gene>
    <name evidence="1" type="ORF">PG991_005007</name>
</gene>
<reference evidence="1 2" key="1">
    <citation type="submission" date="2023-01" db="EMBL/GenBank/DDBJ databases">
        <title>Analysis of 21 Apiospora genomes using comparative genomics revels a genus with tremendous synthesis potential of carbohydrate active enzymes and secondary metabolites.</title>
        <authorList>
            <person name="Sorensen T."/>
        </authorList>
    </citation>
    <scope>NUCLEOTIDE SEQUENCE [LARGE SCALE GENOMIC DNA]</scope>
    <source>
        <strain evidence="1 2">CBS 20057</strain>
    </source>
</reference>
<keyword evidence="2" id="KW-1185">Reference proteome</keyword>
<comment type="caution">
    <text evidence="1">The sequence shown here is derived from an EMBL/GenBank/DDBJ whole genome shotgun (WGS) entry which is preliminary data.</text>
</comment>
<name>A0ABR1S814_9PEZI</name>
<dbReference type="Proteomes" id="UP001396898">
    <property type="component" value="Unassembled WGS sequence"/>
</dbReference>
<protein>
    <submittedName>
        <fullName evidence="1">Uncharacterized protein</fullName>
    </submittedName>
</protein>
<organism evidence="1 2">
    <name type="scientific">Apiospora marii</name>
    <dbReference type="NCBI Taxonomy" id="335849"/>
    <lineage>
        <taxon>Eukaryota</taxon>
        <taxon>Fungi</taxon>
        <taxon>Dikarya</taxon>
        <taxon>Ascomycota</taxon>
        <taxon>Pezizomycotina</taxon>
        <taxon>Sordariomycetes</taxon>
        <taxon>Xylariomycetidae</taxon>
        <taxon>Amphisphaeriales</taxon>
        <taxon>Apiosporaceae</taxon>
        <taxon>Apiospora</taxon>
    </lineage>
</organism>
<proteinExistence type="predicted"/>
<evidence type="ECO:0000313" key="1">
    <source>
        <dbReference type="EMBL" id="KAK8027951.1"/>
    </source>
</evidence>
<dbReference type="EMBL" id="JAQQWI010000007">
    <property type="protein sequence ID" value="KAK8027951.1"/>
    <property type="molecule type" value="Genomic_DNA"/>
</dbReference>
<accession>A0ABR1S814</accession>
<sequence>MLFDQDVGLALTGALTGDHVGVPPGETATLDFSQYVQTAVEARIRVMVPGAVAATSTSPDSGNRQWQLQKETLTAVNM</sequence>